<dbReference type="Gramene" id="TVU47318">
    <property type="protein sequence ID" value="TVU47318"/>
    <property type="gene ID" value="EJB05_06913"/>
</dbReference>
<protein>
    <submittedName>
        <fullName evidence="2">Uncharacterized protein</fullName>
    </submittedName>
</protein>
<evidence type="ECO:0000256" key="1">
    <source>
        <dbReference type="SAM" id="MobiDB-lite"/>
    </source>
</evidence>
<dbReference type="Proteomes" id="UP000324897">
    <property type="component" value="Chromosome 5"/>
</dbReference>
<accession>A0A5J9WGK0</accession>
<feature type="region of interest" description="Disordered" evidence="1">
    <location>
        <begin position="255"/>
        <end position="274"/>
    </location>
</feature>
<organism evidence="2 3">
    <name type="scientific">Eragrostis curvula</name>
    <name type="common">weeping love grass</name>
    <dbReference type="NCBI Taxonomy" id="38414"/>
    <lineage>
        <taxon>Eukaryota</taxon>
        <taxon>Viridiplantae</taxon>
        <taxon>Streptophyta</taxon>
        <taxon>Embryophyta</taxon>
        <taxon>Tracheophyta</taxon>
        <taxon>Spermatophyta</taxon>
        <taxon>Magnoliopsida</taxon>
        <taxon>Liliopsida</taxon>
        <taxon>Poales</taxon>
        <taxon>Poaceae</taxon>
        <taxon>PACMAD clade</taxon>
        <taxon>Chloridoideae</taxon>
        <taxon>Eragrostideae</taxon>
        <taxon>Eragrostidinae</taxon>
        <taxon>Eragrostis</taxon>
    </lineage>
</organism>
<gene>
    <name evidence="2" type="ORF">EJB05_06913</name>
</gene>
<dbReference type="AlphaFoldDB" id="A0A5J9WGK0"/>
<sequence>MVMIVMQYMLRNQEVSQKTWTTIYGKIRTERKKTLSPPNFVGVSRLKIVSSTNTQKGNPGDTSETENPTFDLTLSSLGKHKISSHASNCRDRSPSKRQKVFTTYFSSTSSILNLSELEHTLSHWSALERDLYLKVTHRGGGGKPMRKYSSATRTGPLGWVNGQFGFAPNHLLPLAARSRAAVAHLSWMTRLHRRPVRWFLIGSPPQRRRPPCSLDLGLAVGVNCVRVDIDYTRLESRESGGNQLPSIYDSNKRIANKGRESPTSNTENVGRDNNKVASTNNLLESEHTFSHWWALERDLYFKVYLILYVCIGNNCLIAKNILCGLKTCMEVATCLYNNGAKMAKRPFLSKTASGCFVEIEQD</sequence>
<evidence type="ECO:0000313" key="3">
    <source>
        <dbReference type="Proteomes" id="UP000324897"/>
    </source>
</evidence>
<evidence type="ECO:0000313" key="2">
    <source>
        <dbReference type="EMBL" id="TVU47318.1"/>
    </source>
</evidence>
<dbReference type="EMBL" id="RWGY01000004">
    <property type="protein sequence ID" value="TVU47318.1"/>
    <property type="molecule type" value="Genomic_DNA"/>
</dbReference>
<keyword evidence="3" id="KW-1185">Reference proteome</keyword>
<proteinExistence type="predicted"/>
<name>A0A5J9WGK0_9POAL</name>
<feature type="non-terminal residue" evidence="2">
    <location>
        <position position="1"/>
    </location>
</feature>
<reference evidence="2 3" key="1">
    <citation type="journal article" date="2019" name="Sci. Rep.">
        <title>A high-quality genome of Eragrostis curvula grass provides insights into Poaceae evolution and supports new strategies to enhance forage quality.</title>
        <authorList>
            <person name="Carballo J."/>
            <person name="Santos B.A.C.M."/>
            <person name="Zappacosta D."/>
            <person name="Garbus I."/>
            <person name="Selva J.P."/>
            <person name="Gallo C.A."/>
            <person name="Diaz A."/>
            <person name="Albertini E."/>
            <person name="Caccamo M."/>
            <person name="Echenique V."/>
        </authorList>
    </citation>
    <scope>NUCLEOTIDE SEQUENCE [LARGE SCALE GENOMIC DNA]</scope>
    <source>
        <strain evidence="3">cv. Victoria</strain>
        <tissue evidence="2">Leaf</tissue>
    </source>
</reference>
<comment type="caution">
    <text evidence="2">The sequence shown here is derived from an EMBL/GenBank/DDBJ whole genome shotgun (WGS) entry which is preliminary data.</text>
</comment>